<dbReference type="Proteomes" id="UP000595437">
    <property type="component" value="Chromosome 15"/>
</dbReference>
<dbReference type="InterPro" id="IPR056579">
    <property type="entry name" value="Ufl1_N"/>
</dbReference>
<dbReference type="AlphaFoldDB" id="A0A7T8GR29"/>
<evidence type="ECO:0000256" key="3">
    <source>
        <dbReference type="ARBA" id="ARBA00030452"/>
    </source>
</evidence>
<dbReference type="EMBL" id="CP045904">
    <property type="protein sequence ID" value="QQP36182.1"/>
    <property type="molecule type" value="Genomic_DNA"/>
</dbReference>
<dbReference type="GO" id="GO:0061666">
    <property type="term" value="F:UFM1 ligase activity"/>
    <property type="evidence" value="ECO:0007669"/>
    <property type="project" value="InterPro"/>
</dbReference>
<dbReference type="PANTHER" id="PTHR31057:SF0">
    <property type="entry name" value="E3 UFM1-PROTEIN LIGASE 1"/>
    <property type="match status" value="1"/>
</dbReference>
<comment type="function">
    <text evidence="1">E3 UFM1-protein ligase that mediates ufmylation of target proteins.</text>
</comment>
<evidence type="ECO:0000313" key="6">
    <source>
        <dbReference type="Proteomes" id="UP000595437"/>
    </source>
</evidence>
<gene>
    <name evidence="5" type="ORF">FKW44_021197</name>
</gene>
<organism evidence="5 6">
    <name type="scientific">Caligus rogercresseyi</name>
    <name type="common">Sea louse</name>
    <dbReference type="NCBI Taxonomy" id="217165"/>
    <lineage>
        <taxon>Eukaryota</taxon>
        <taxon>Metazoa</taxon>
        <taxon>Ecdysozoa</taxon>
        <taxon>Arthropoda</taxon>
        <taxon>Crustacea</taxon>
        <taxon>Multicrustacea</taxon>
        <taxon>Hexanauplia</taxon>
        <taxon>Copepoda</taxon>
        <taxon>Siphonostomatoida</taxon>
        <taxon>Caligidae</taxon>
        <taxon>Caligus</taxon>
    </lineage>
</organism>
<keyword evidence="5" id="KW-0436">Ligase</keyword>
<evidence type="ECO:0000313" key="5">
    <source>
        <dbReference type="EMBL" id="QQP36182.1"/>
    </source>
</evidence>
<sequence>RNKEELYVCGGRISIGELSKILCVDFSHVSTQASLLVSSDPSVFMILGQLIDDTYLDTLSEEVNEVLQQKGTISISALTKDYDLPSEFMEEQFHKRIGSIIEGFTDSGNPKIIMTQSYVKR</sequence>
<dbReference type="OrthoDB" id="10258297at2759"/>
<dbReference type="GO" id="GO:1990592">
    <property type="term" value="P:protein K69-linked ufmylation"/>
    <property type="evidence" value="ECO:0007669"/>
    <property type="project" value="TreeGrafter"/>
</dbReference>
<protein>
    <recommendedName>
        <fullName evidence="2">E3 UFM1-protein ligase 1 homolog</fullName>
    </recommendedName>
    <alternativeName>
        <fullName evidence="3">E3 UFM1-protein transferase 1 homolog</fullName>
    </alternativeName>
</protein>
<feature type="non-terminal residue" evidence="5">
    <location>
        <position position="121"/>
    </location>
</feature>
<keyword evidence="6" id="KW-1185">Reference proteome</keyword>
<dbReference type="GO" id="GO:0032434">
    <property type="term" value="P:regulation of proteasomal ubiquitin-dependent protein catabolic process"/>
    <property type="evidence" value="ECO:0007669"/>
    <property type="project" value="TreeGrafter"/>
</dbReference>
<name>A0A7T8GR29_CALRO</name>
<dbReference type="GO" id="GO:0034976">
    <property type="term" value="P:response to endoplasmic reticulum stress"/>
    <property type="evidence" value="ECO:0007669"/>
    <property type="project" value="TreeGrafter"/>
</dbReference>
<evidence type="ECO:0000256" key="1">
    <source>
        <dbReference type="ARBA" id="ARBA00003950"/>
    </source>
</evidence>
<proteinExistence type="predicted"/>
<dbReference type="PANTHER" id="PTHR31057">
    <property type="entry name" value="E3 UFM1-PROTEIN LIGASE 1"/>
    <property type="match status" value="1"/>
</dbReference>
<reference evidence="6" key="1">
    <citation type="submission" date="2021-01" db="EMBL/GenBank/DDBJ databases">
        <title>Caligus Genome Assembly.</title>
        <authorList>
            <person name="Gallardo-Escarate C."/>
        </authorList>
    </citation>
    <scope>NUCLEOTIDE SEQUENCE [LARGE SCALE GENOMIC DNA]</scope>
</reference>
<evidence type="ECO:0000259" key="4">
    <source>
        <dbReference type="Pfam" id="PF09743"/>
    </source>
</evidence>
<dbReference type="GO" id="GO:0016874">
    <property type="term" value="F:ligase activity"/>
    <property type="evidence" value="ECO:0007669"/>
    <property type="project" value="UniProtKB-KW"/>
</dbReference>
<accession>A0A7T8GR29</accession>
<dbReference type="GO" id="GO:0005789">
    <property type="term" value="C:endoplasmic reticulum membrane"/>
    <property type="evidence" value="ECO:0007669"/>
    <property type="project" value="TreeGrafter"/>
</dbReference>
<dbReference type="Pfam" id="PF09743">
    <property type="entry name" value="E3_UFM1_ligase"/>
    <property type="match status" value="1"/>
</dbReference>
<feature type="domain" description="E3 UFM1-protein ligase 1-like N-terminal" evidence="4">
    <location>
        <begin position="3"/>
        <end position="121"/>
    </location>
</feature>
<dbReference type="InterPro" id="IPR018611">
    <property type="entry name" value="Ufl1"/>
</dbReference>
<feature type="non-terminal residue" evidence="5">
    <location>
        <position position="1"/>
    </location>
</feature>
<evidence type="ECO:0000256" key="2">
    <source>
        <dbReference type="ARBA" id="ARBA00014160"/>
    </source>
</evidence>